<sequence>MSSCDETERTEEIPPRSAASQIDEICAKLETKLRSAETAPCSTLLNGLSCRIKLEPGHRNSHIEVATNDFIRHYYNQADEDTTPMKSEEFEGAVEATDDPGDENQPLDLSSPKNNEYNWDIMGIPMPHDFTVRDCFFQVTEKEFVCK</sequence>
<proteinExistence type="predicted"/>
<evidence type="ECO:0000256" key="1">
    <source>
        <dbReference type="SAM" id="MobiDB-lite"/>
    </source>
</evidence>
<feature type="compositionally biased region" description="Acidic residues" evidence="1">
    <location>
        <begin position="90"/>
        <end position="102"/>
    </location>
</feature>
<evidence type="ECO:0000313" key="2">
    <source>
        <dbReference type="EMBL" id="ELU14555.1"/>
    </source>
</evidence>
<feature type="non-terminal residue" evidence="2">
    <location>
        <position position="147"/>
    </location>
</feature>
<dbReference type="EnsemblMetazoa" id="CapteT210979">
    <property type="protein sequence ID" value="CapteP210979"/>
    <property type="gene ID" value="CapteG210979"/>
</dbReference>
<gene>
    <name evidence="2" type="ORF">CAPTEDRAFT_210979</name>
</gene>
<dbReference type="AlphaFoldDB" id="R7VFU2"/>
<dbReference type="EMBL" id="KB294417">
    <property type="protein sequence ID" value="ELU14555.1"/>
    <property type="molecule type" value="Genomic_DNA"/>
</dbReference>
<reference evidence="3" key="3">
    <citation type="submission" date="2015-06" db="UniProtKB">
        <authorList>
            <consortium name="EnsemblMetazoa"/>
        </authorList>
    </citation>
    <scope>IDENTIFICATION</scope>
</reference>
<dbReference type="EMBL" id="AMQN01000672">
    <property type="status" value="NOT_ANNOTATED_CDS"/>
    <property type="molecule type" value="Genomic_DNA"/>
</dbReference>
<keyword evidence="4" id="KW-1185">Reference proteome</keyword>
<feature type="region of interest" description="Disordered" evidence="1">
    <location>
        <begin position="79"/>
        <end position="112"/>
    </location>
</feature>
<name>R7VFU2_CAPTE</name>
<reference evidence="4" key="1">
    <citation type="submission" date="2012-12" db="EMBL/GenBank/DDBJ databases">
        <authorList>
            <person name="Hellsten U."/>
            <person name="Grimwood J."/>
            <person name="Chapman J.A."/>
            <person name="Shapiro H."/>
            <person name="Aerts A."/>
            <person name="Otillar R.P."/>
            <person name="Terry A.Y."/>
            <person name="Boore J.L."/>
            <person name="Simakov O."/>
            <person name="Marletaz F."/>
            <person name="Cho S.-J."/>
            <person name="Edsinger-Gonzales E."/>
            <person name="Havlak P."/>
            <person name="Kuo D.-H."/>
            <person name="Larsson T."/>
            <person name="Lv J."/>
            <person name="Arendt D."/>
            <person name="Savage R."/>
            <person name="Osoegawa K."/>
            <person name="de Jong P."/>
            <person name="Lindberg D.R."/>
            <person name="Seaver E.C."/>
            <person name="Weisblat D.A."/>
            <person name="Putnam N.H."/>
            <person name="Grigoriev I.V."/>
            <person name="Rokhsar D.S."/>
        </authorList>
    </citation>
    <scope>NUCLEOTIDE SEQUENCE</scope>
    <source>
        <strain evidence="4">I ESC-2004</strain>
    </source>
</reference>
<evidence type="ECO:0000313" key="3">
    <source>
        <dbReference type="EnsemblMetazoa" id="CapteP210979"/>
    </source>
</evidence>
<accession>R7VFU2</accession>
<reference evidence="2 4" key="2">
    <citation type="journal article" date="2013" name="Nature">
        <title>Insights into bilaterian evolution from three spiralian genomes.</title>
        <authorList>
            <person name="Simakov O."/>
            <person name="Marletaz F."/>
            <person name="Cho S.J."/>
            <person name="Edsinger-Gonzales E."/>
            <person name="Havlak P."/>
            <person name="Hellsten U."/>
            <person name="Kuo D.H."/>
            <person name="Larsson T."/>
            <person name="Lv J."/>
            <person name="Arendt D."/>
            <person name="Savage R."/>
            <person name="Osoegawa K."/>
            <person name="de Jong P."/>
            <person name="Grimwood J."/>
            <person name="Chapman J.A."/>
            <person name="Shapiro H."/>
            <person name="Aerts A."/>
            <person name="Otillar R.P."/>
            <person name="Terry A.Y."/>
            <person name="Boore J.L."/>
            <person name="Grigoriev I.V."/>
            <person name="Lindberg D.R."/>
            <person name="Seaver E.C."/>
            <person name="Weisblat D.A."/>
            <person name="Putnam N.H."/>
            <person name="Rokhsar D.S."/>
        </authorList>
    </citation>
    <scope>NUCLEOTIDE SEQUENCE</scope>
    <source>
        <strain evidence="2 4">I ESC-2004</strain>
    </source>
</reference>
<evidence type="ECO:0000313" key="4">
    <source>
        <dbReference type="Proteomes" id="UP000014760"/>
    </source>
</evidence>
<dbReference type="HOGENOM" id="CLU_1772700_0_0_1"/>
<protein>
    <submittedName>
        <fullName evidence="2 3">Uncharacterized protein</fullName>
    </submittedName>
</protein>
<dbReference type="Proteomes" id="UP000014760">
    <property type="component" value="Unassembled WGS sequence"/>
</dbReference>
<organism evidence="2">
    <name type="scientific">Capitella teleta</name>
    <name type="common">Polychaete worm</name>
    <dbReference type="NCBI Taxonomy" id="283909"/>
    <lineage>
        <taxon>Eukaryota</taxon>
        <taxon>Metazoa</taxon>
        <taxon>Spiralia</taxon>
        <taxon>Lophotrochozoa</taxon>
        <taxon>Annelida</taxon>
        <taxon>Polychaeta</taxon>
        <taxon>Sedentaria</taxon>
        <taxon>Scolecida</taxon>
        <taxon>Capitellidae</taxon>
        <taxon>Capitella</taxon>
    </lineage>
</organism>